<name>A0A202EB38_9EURY</name>
<evidence type="ECO:0000313" key="2">
    <source>
        <dbReference type="EMBL" id="OVE85444.1"/>
    </source>
</evidence>
<accession>A0A202EB38</accession>
<feature type="transmembrane region" description="Helical" evidence="1">
    <location>
        <begin position="37"/>
        <end position="56"/>
    </location>
</feature>
<evidence type="ECO:0000256" key="1">
    <source>
        <dbReference type="SAM" id="Phobius"/>
    </source>
</evidence>
<reference evidence="2 3" key="1">
    <citation type="submission" date="2017-02" db="EMBL/GenBank/DDBJ databases">
        <title>Natronthermophilus aegyptiacus gen. nov.,sp. nov., an aerobic, extremely halophilic alkalithermophilic archaeon isolated from the athalassohaline Wadi An Natrun, Egypt.</title>
        <authorList>
            <person name="Zhao B."/>
        </authorList>
    </citation>
    <scope>NUCLEOTIDE SEQUENCE [LARGE SCALE GENOMIC DNA]</scope>
    <source>
        <strain evidence="2 3">CGMCC 1.3597</strain>
    </source>
</reference>
<gene>
    <name evidence="2" type="ORF">B2G88_01035</name>
</gene>
<proteinExistence type="predicted"/>
<evidence type="ECO:0000313" key="3">
    <source>
        <dbReference type="Proteomes" id="UP000196084"/>
    </source>
</evidence>
<sequence length="80" mass="9673">MHILFQRRYQRILFQDAIFGFLLSLIQISTLSLDERILYMFPVYFYLQYVFWYVYFTLEQSRPLITTERVKPGDYSGGVG</sequence>
<organism evidence="2 3">
    <name type="scientific">Natronolimnobius baerhuensis</name>
    <dbReference type="NCBI Taxonomy" id="253108"/>
    <lineage>
        <taxon>Archaea</taxon>
        <taxon>Methanobacteriati</taxon>
        <taxon>Methanobacteriota</taxon>
        <taxon>Stenosarchaea group</taxon>
        <taxon>Halobacteria</taxon>
        <taxon>Halobacteriales</taxon>
        <taxon>Natrialbaceae</taxon>
        <taxon>Natronolimnobius</taxon>
    </lineage>
</organism>
<feature type="transmembrane region" description="Helical" evidence="1">
    <location>
        <begin position="12"/>
        <end position="31"/>
    </location>
</feature>
<keyword evidence="1" id="KW-0472">Membrane</keyword>
<dbReference type="AlphaFoldDB" id="A0A202EB38"/>
<keyword evidence="1" id="KW-0812">Transmembrane</keyword>
<keyword evidence="3" id="KW-1185">Reference proteome</keyword>
<dbReference type="EMBL" id="MWPH01000001">
    <property type="protein sequence ID" value="OVE85444.1"/>
    <property type="molecule type" value="Genomic_DNA"/>
</dbReference>
<protein>
    <submittedName>
        <fullName evidence="2">Uncharacterized protein</fullName>
    </submittedName>
</protein>
<comment type="caution">
    <text evidence="2">The sequence shown here is derived from an EMBL/GenBank/DDBJ whole genome shotgun (WGS) entry which is preliminary data.</text>
</comment>
<dbReference type="Proteomes" id="UP000196084">
    <property type="component" value="Unassembled WGS sequence"/>
</dbReference>
<keyword evidence="1" id="KW-1133">Transmembrane helix</keyword>